<dbReference type="EMBL" id="CP053564">
    <property type="protein sequence ID" value="QJY49690.1"/>
    <property type="molecule type" value="Genomic_DNA"/>
</dbReference>
<dbReference type="InterPro" id="IPR050627">
    <property type="entry name" value="Nitroreductase/BluB"/>
</dbReference>
<gene>
    <name evidence="5" type="ORF">HOP40_31250</name>
</gene>
<sequence length="219" mass="23445">MAPESLSALDALHSTPSRRYLAPDPIPDDVLWAVLDAAVRGPSGGNQQGWGWVVVTDPDVKRTVAGWYRENWERVYGSRRAQILGAGPGAGGLTPAGFRGAEHLAHHLEDAPVWVFPVLRDAAGSTNPRLGSSIYGAVQHLCLAARAHGIGTSLTTLYGGHEDELRELLGLPADALTMALVPMGYPARGRWAQPARLPVDQVVHFDRWGATRARVTGAP</sequence>
<evidence type="ECO:0000256" key="3">
    <source>
        <dbReference type="ARBA" id="ARBA00023002"/>
    </source>
</evidence>
<dbReference type="Proteomes" id="UP000505377">
    <property type="component" value="Chromosome"/>
</dbReference>
<dbReference type="RefSeq" id="WP_172166098.1">
    <property type="nucleotide sequence ID" value="NZ_CP053564.1"/>
</dbReference>
<dbReference type="PANTHER" id="PTHR23026">
    <property type="entry name" value="NADPH NITROREDUCTASE"/>
    <property type="match status" value="1"/>
</dbReference>
<dbReference type="InterPro" id="IPR000415">
    <property type="entry name" value="Nitroreductase-like"/>
</dbReference>
<dbReference type="InterPro" id="IPR029479">
    <property type="entry name" value="Nitroreductase"/>
</dbReference>
<evidence type="ECO:0000313" key="5">
    <source>
        <dbReference type="EMBL" id="QJY49690.1"/>
    </source>
</evidence>
<evidence type="ECO:0000313" key="6">
    <source>
        <dbReference type="Proteomes" id="UP000505377"/>
    </source>
</evidence>
<dbReference type="CDD" id="cd02062">
    <property type="entry name" value="Nitro_FMN_reductase"/>
    <property type="match status" value="1"/>
</dbReference>
<evidence type="ECO:0000256" key="1">
    <source>
        <dbReference type="ARBA" id="ARBA00022630"/>
    </source>
</evidence>
<keyword evidence="3" id="KW-0560">Oxidoreductase</keyword>
<proteinExistence type="predicted"/>
<organism evidence="5 6">
    <name type="scientific">Pseudonocardia broussonetiae</name>
    <dbReference type="NCBI Taxonomy" id="2736640"/>
    <lineage>
        <taxon>Bacteria</taxon>
        <taxon>Bacillati</taxon>
        <taxon>Actinomycetota</taxon>
        <taxon>Actinomycetes</taxon>
        <taxon>Pseudonocardiales</taxon>
        <taxon>Pseudonocardiaceae</taxon>
        <taxon>Pseudonocardia</taxon>
    </lineage>
</organism>
<keyword evidence="6" id="KW-1185">Reference proteome</keyword>
<dbReference type="SUPFAM" id="SSF55469">
    <property type="entry name" value="FMN-dependent nitroreductase-like"/>
    <property type="match status" value="1"/>
</dbReference>
<dbReference type="GO" id="GO:0016491">
    <property type="term" value="F:oxidoreductase activity"/>
    <property type="evidence" value="ECO:0007669"/>
    <property type="project" value="UniProtKB-KW"/>
</dbReference>
<accession>A0A6M6JQX7</accession>
<name>A0A6M6JQX7_9PSEU</name>
<dbReference type="Gene3D" id="3.40.109.10">
    <property type="entry name" value="NADH Oxidase"/>
    <property type="match status" value="1"/>
</dbReference>
<protein>
    <submittedName>
        <fullName evidence="5">Nitroreductase family protein</fullName>
    </submittedName>
</protein>
<evidence type="ECO:0000259" key="4">
    <source>
        <dbReference type="Pfam" id="PF00881"/>
    </source>
</evidence>
<evidence type="ECO:0000256" key="2">
    <source>
        <dbReference type="ARBA" id="ARBA00022643"/>
    </source>
</evidence>
<feature type="domain" description="Nitroreductase" evidence="4">
    <location>
        <begin position="17"/>
        <end position="185"/>
    </location>
</feature>
<dbReference type="AlphaFoldDB" id="A0A6M6JQX7"/>
<reference evidence="5 6" key="1">
    <citation type="submission" date="2020-05" db="EMBL/GenBank/DDBJ databases">
        <authorList>
            <person name="Mo P."/>
        </authorList>
    </citation>
    <scope>NUCLEOTIDE SEQUENCE [LARGE SCALE GENOMIC DNA]</scope>
    <source>
        <strain evidence="5 6">Gen01</strain>
    </source>
</reference>
<dbReference type="KEGG" id="pbro:HOP40_31250"/>
<dbReference type="PANTHER" id="PTHR23026:SF90">
    <property type="entry name" value="IODOTYROSINE DEIODINASE 1"/>
    <property type="match status" value="1"/>
</dbReference>
<keyword evidence="1" id="KW-0285">Flavoprotein</keyword>
<keyword evidence="2" id="KW-0288">FMN</keyword>
<dbReference type="Pfam" id="PF00881">
    <property type="entry name" value="Nitroreductase"/>
    <property type="match status" value="1"/>
</dbReference>